<proteinExistence type="predicted"/>
<organism evidence="1 2">
    <name type="scientific">Fonsecaea multimorphosa CBS 102226</name>
    <dbReference type="NCBI Taxonomy" id="1442371"/>
    <lineage>
        <taxon>Eukaryota</taxon>
        <taxon>Fungi</taxon>
        <taxon>Dikarya</taxon>
        <taxon>Ascomycota</taxon>
        <taxon>Pezizomycotina</taxon>
        <taxon>Eurotiomycetes</taxon>
        <taxon>Chaetothyriomycetidae</taxon>
        <taxon>Chaetothyriales</taxon>
        <taxon>Herpotrichiellaceae</taxon>
        <taxon>Fonsecaea</taxon>
    </lineage>
</organism>
<sequence>MHKTYTDCYGAAGFRGGNWSYALNTNETYGTATAALEEMIAPDERRLACYYLGWDGVEHHQEYATTSLFFEEINKLRPYFGPGTGAWYVKFEKHSSSRES</sequence>
<dbReference type="EMBL" id="KN848084">
    <property type="protein sequence ID" value="KIX95074.1"/>
    <property type="molecule type" value="Genomic_DNA"/>
</dbReference>
<name>A0A0D2JX34_9EURO</name>
<gene>
    <name evidence="1" type="ORF">Z520_09384</name>
</gene>
<protein>
    <submittedName>
        <fullName evidence="1">Uncharacterized protein</fullName>
    </submittedName>
</protein>
<dbReference type="OrthoDB" id="2824656at2759"/>
<dbReference type="VEuPathDB" id="FungiDB:Z520_09384"/>
<evidence type="ECO:0000313" key="1">
    <source>
        <dbReference type="EMBL" id="KIX95074.1"/>
    </source>
</evidence>
<dbReference type="GeneID" id="27715130"/>
<reference evidence="1 2" key="1">
    <citation type="submission" date="2015-01" db="EMBL/GenBank/DDBJ databases">
        <title>The Genome Sequence of Fonsecaea multimorphosa CBS 102226.</title>
        <authorList>
            <consortium name="The Broad Institute Genomics Platform"/>
            <person name="Cuomo C."/>
            <person name="de Hoog S."/>
            <person name="Gorbushina A."/>
            <person name="Stielow B."/>
            <person name="Teixiera M."/>
            <person name="Abouelleil A."/>
            <person name="Chapman S.B."/>
            <person name="Priest M."/>
            <person name="Young S.K."/>
            <person name="Wortman J."/>
            <person name="Nusbaum C."/>
            <person name="Birren B."/>
        </authorList>
    </citation>
    <scope>NUCLEOTIDE SEQUENCE [LARGE SCALE GENOMIC DNA]</scope>
    <source>
        <strain evidence="1 2">CBS 102226</strain>
    </source>
</reference>
<evidence type="ECO:0000313" key="2">
    <source>
        <dbReference type="Proteomes" id="UP000053411"/>
    </source>
</evidence>
<dbReference type="AlphaFoldDB" id="A0A0D2JX34"/>
<keyword evidence="2" id="KW-1185">Reference proteome</keyword>
<dbReference type="Proteomes" id="UP000053411">
    <property type="component" value="Unassembled WGS sequence"/>
</dbReference>
<dbReference type="RefSeq" id="XP_016629197.1">
    <property type="nucleotide sequence ID" value="XM_016779878.1"/>
</dbReference>
<accession>A0A0D2JX34</accession>